<evidence type="ECO:0000259" key="1">
    <source>
        <dbReference type="Pfam" id="PF00188"/>
    </source>
</evidence>
<dbReference type="Proteomes" id="UP000019593">
    <property type="component" value="Chromosome"/>
</dbReference>
<name>W8S3P9_9RHOB</name>
<evidence type="ECO:0000313" key="2">
    <source>
        <dbReference type="EMBL" id="AHM03386.1"/>
    </source>
</evidence>
<dbReference type="STRING" id="1294273.roselon_00986"/>
<gene>
    <name evidence="2" type="ORF">roselon_00986</name>
</gene>
<dbReference type="HOGENOM" id="CLU_048111_3_3_5"/>
<evidence type="ECO:0000313" key="3">
    <source>
        <dbReference type="Proteomes" id="UP000019593"/>
    </source>
</evidence>
<dbReference type="RefSeq" id="WP_025311260.1">
    <property type="nucleotide sequence ID" value="NZ_CP004372.1"/>
</dbReference>
<protein>
    <submittedName>
        <fullName evidence="2">Putative transmembrane protein</fullName>
    </submittedName>
</protein>
<reference evidence="2 3" key="1">
    <citation type="submission" date="2013-03" db="EMBL/GenBank/DDBJ databases">
        <authorList>
            <person name="Fiebig A."/>
            <person name="Goeker M."/>
            <person name="Klenk H.-P.P."/>
        </authorList>
    </citation>
    <scope>NUCLEOTIDE SEQUENCE [LARGE SCALE GENOMIC DNA]</scope>
    <source>
        <strain evidence="3">DSM 19469</strain>
    </source>
</reference>
<dbReference type="SUPFAM" id="SSF55797">
    <property type="entry name" value="PR-1-like"/>
    <property type="match status" value="1"/>
</dbReference>
<organism evidence="2 3">
    <name type="scientific">Roseicyclus elongatus DSM 19469</name>
    <dbReference type="NCBI Taxonomy" id="1294273"/>
    <lineage>
        <taxon>Bacteria</taxon>
        <taxon>Pseudomonadati</taxon>
        <taxon>Pseudomonadota</taxon>
        <taxon>Alphaproteobacteria</taxon>
        <taxon>Rhodobacterales</taxon>
        <taxon>Roseobacteraceae</taxon>
        <taxon>Roseicyclus</taxon>
    </lineage>
</organism>
<proteinExistence type="predicted"/>
<dbReference type="eggNOG" id="COG2340">
    <property type="taxonomic scope" value="Bacteria"/>
</dbReference>
<keyword evidence="2" id="KW-0472">Membrane</keyword>
<dbReference type="InterPro" id="IPR035940">
    <property type="entry name" value="CAP_sf"/>
</dbReference>
<dbReference type="Gene3D" id="3.40.33.10">
    <property type="entry name" value="CAP"/>
    <property type="match status" value="1"/>
</dbReference>
<dbReference type="AlphaFoldDB" id="W8S3P9"/>
<dbReference type="CDD" id="cd05379">
    <property type="entry name" value="CAP_bacterial"/>
    <property type="match status" value="1"/>
</dbReference>
<dbReference type="PANTHER" id="PTHR31157:SF1">
    <property type="entry name" value="SCP DOMAIN-CONTAINING PROTEIN"/>
    <property type="match status" value="1"/>
</dbReference>
<accession>W8S3P9</accession>
<dbReference type="EMBL" id="CP004372">
    <property type="protein sequence ID" value="AHM03386.1"/>
    <property type="molecule type" value="Genomic_DNA"/>
</dbReference>
<sequence>MLSALNTARRSDGQGPLVISESLCRAALSHARDLAGQGLVGHRGTDGSTPAMRAPRTGFDGRVLGEVVARAPDHEVSVLRDWLDQPESRAVLLDPQARQMGVARHVTPDGMGWWVLLVGTGGDQG</sequence>
<dbReference type="KEGG" id="red:roselon_00986"/>
<keyword evidence="2" id="KW-0812">Transmembrane</keyword>
<dbReference type="PANTHER" id="PTHR31157">
    <property type="entry name" value="SCP DOMAIN-CONTAINING PROTEIN"/>
    <property type="match status" value="1"/>
</dbReference>
<keyword evidence="3" id="KW-1185">Reference proteome</keyword>
<feature type="domain" description="SCP" evidence="1">
    <location>
        <begin position="2"/>
        <end position="116"/>
    </location>
</feature>
<dbReference type="InterPro" id="IPR014044">
    <property type="entry name" value="CAP_dom"/>
</dbReference>
<dbReference type="Pfam" id="PF00188">
    <property type="entry name" value="CAP"/>
    <property type="match status" value="1"/>
</dbReference>